<dbReference type="OrthoDB" id="9759607at2"/>
<accession>K0J207</accession>
<evidence type="ECO:0000313" key="4">
    <source>
        <dbReference type="EMBL" id="BAM46506.1"/>
    </source>
</evidence>
<dbReference type="PANTHER" id="PTHR44591">
    <property type="entry name" value="STRESS RESPONSE REGULATOR PROTEIN 1"/>
    <property type="match status" value="1"/>
</dbReference>
<evidence type="ECO:0000256" key="2">
    <source>
        <dbReference type="PROSITE-ProRule" id="PRU00169"/>
    </source>
</evidence>
<dbReference type="EMBL" id="AP012050">
    <property type="protein sequence ID" value="BAM46506.1"/>
    <property type="molecule type" value="Genomic_DNA"/>
</dbReference>
<dbReference type="InterPro" id="IPR011006">
    <property type="entry name" value="CheY-like_superfamily"/>
</dbReference>
<dbReference type="SUPFAM" id="SSF52172">
    <property type="entry name" value="CheY-like"/>
    <property type="match status" value="1"/>
</dbReference>
<dbReference type="STRING" id="698758.AXY_03740"/>
<dbReference type="CDD" id="cd00156">
    <property type="entry name" value="REC"/>
    <property type="match status" value="1"/>
</dbReference>
<dbReference type="AlphaFoldDB" id="K0J207"/>
<evidence type="ECO:0000256" key="1">
    <source>
        <dbReference type="ARBA" id="ARBA00022553"/>
    </source>
</evidence>
<dbReference type="HOGENOM" id="CLU_000445_69_1_9"/>
<dbReference type="KEGG" id="axl:AXY_03740"/>
<sequence>MFADEKINLLIVDKLNKTQFIIESVINQEKYNLVRASTSEEAIQYIVNHNFALILLDDQTIGVDSYTTVKVIRAIDKTKDIPILFINTDTSQTKYMMNYFDGSMDYILKPVDPLILKHKIDHFIKRRL</sequence>
<dbReference type="InterPro" id="IPR050595">
    <property type="entry name" value="Bact_response_regulator"/>
</dbReference>
<gene>
    <name evidence="4" type="ordered locus">AXY_03740</name>
</gene>
<name>K0J207_AMPXN</name>
<dbReference type="GO" id="GO:0000160">
    <property type="term" value="P:phosphorelay signal transduction system"/>
    <property type="evidence" value="ECO:0007669"/>
    <property type="project" value="InterPro"/>
</dbReference>
<dbReference type="Proteomes" id="UP000006294">
    <property type="component" value="Chromosome"/>
</dbReference>
<keyword evidence="1 2" id="KW-0597">Phosphoprotein</keyword>
<dbReference type="SMART" id="SM00448">
    <property type="entry name" value="REC"/>
    <property type="match status" value="1"/>
</dbReference>
<dbReference type="Pfam" id="PF00072">
    <property type="entry name" value="Response_reg"/>
    <property type="match status" value="1"/>
</dbReference>
<evidence type="ECO:0000259" key="3">
    <source>
        <dbReference type="PROSITE" id="PS50110"/>
    </source>
</evidence>
<reference evidence="4 5" key="1">
    <citation type="submission" date="2011-01" db="EMBL/GenBank/DDBJ databases">
        <title>Whole genome sequence of Amphibacillus xylinus NBRC 15112.</title>
        <authorList>
            <person name="Nakazawa H."/>
            <person name="Katano Y."/>
            <person name="Nakamura S."/>
            <person name="Sasagawa M."/>
            <person name="Fukada J."/>
            <person name="Arai T."/>
            <person name="Sasakura N."/>
            <person name="Mochizuki D."/>
            <person name="Hosoyama A."/>
            <person name="Harada K."/>
            <person name="Horikawa H."/>
            <person name="Kato Y."/>
            <person name="Harada T."/>
            <person name="Sasaki K."/>
            <person name="Sekiguchi M."/>
            <person name="Hodoyama M."/>
            <person name="Nishiko R."/>
            <person name="Narita H."/>
            <person name="Hanamaki A."/>
            <person name="Hata C."/>
            <person name="Konno Y."/>
            <person name="Niimura Y."/>
            <person name="Yamazaki S."/>
            <person name="Fujita N."/>
        </authorList>
    </citation>
    <scope>NUCLEOTIDE SEQUENCE [LARGE SCALE GENOMIC DNA]</scope>
    <source>
        <strain evidence="5">ATCC 51415 / DSM 6626 / JCM 7361 / LMG 17667 / NBRC 15112 / Ep01</strain>
    </source>
</reference>
<dbReference type="Gene3D" id="3.40.50.2300">
    <property type="match status" value="1"/>
</dbReference>
<dbReference type="PROSITE" id="PS50110">
    <property type="entry name" value="RESPONSE_REGULATORY"/>
    <property type="match status" value="1"/>
</dbReference>
<keyword evidence="5" id="KW-1185">Reference proteome</keyword>
<dbReference type="eggNOG" id="COG3706">
    <property type="taxonomic scope" value="Bacteria"/>
</dbReference>
<feature type="modified residue" description="4-aspartylphosphate" evidence="2">
    <location>
        <position position="57"/>
    </location>
</feature>
<proteinExistence type="predicted"/>
<protein>
    <recommendedName>
        <fullName evidence="3">Response regulatory domain-containing protein</fullName>
    </recommendedName>
</protein>
<dbReference type="PANTHER" id="PTHR44591:SF3">
    <property type="entry name" value="RESPONSE REGULATORY DOMAIN-CONTAINING PROTEIN"/>
    <property type="match status" value="1"/>
</dbReference>
<evidence type="ECO:0000313" key="5">
    <source>
        <dbReference type="Proteomes" id="UP000006294"/>
    </source>
</evidence>
<organism evidence="4 5">
    <name type="scientific">Amphibacillus xylanus (strain ATCC 51415 / DSM 6626 / JCM 7361 / LMG 17667 / NBRC 15112 / Ep01)</name>
    <dbReference type="NCBI Taxonomy" id="698758"/>
    <lineage>
        <taxon>Bacteria</taxon>
        <taxon>Bacillati</taxon>
        <taxon>Bacillota</taxon>
        <taxon>Bacilli</taxon>
        <taxon>Bacillales</taxon>
        <taxon>Bacillaceae</taxon>
        <taxon>Amphibacillus</taxon>
    </lineage>
</organism>
<dbReference type="RefSeq" id="WP_015009112.1">
    <property type="nucleotide sequence ID" value="NC_018704.1"/>
</dbReference>
<feature type="domain" description="Response regulatory" evidence="3">
    <location>
        <begin position="8"/>
        <end position="124"/>
    </location>
</feature>
<dbReference type="InterPro" id="IPR001789">
    <property type="entry name" value="Sig_transdc_resp-reg_receiver"/>
</dbReference>